<dbReference type="RefSeq" id="WP_344054743.1">
    <property type="nucleotide sequence ID" value="NZ_BAAAPK010000001.1"/>
</dbReference>
<dbReference type="Pfam" id="PF13692">
    <property type="entry name" value="Glyco_trans_1_4"/>
    <property type="match status" value="1"/>
</dbReference>
<evidence type="ECO:0000256" key="1">
    <source>
        <dbReference type="ARBA" id="ARBA00021292"/>
    </source>
</evidence>
<accession>A0ABN2GY10</accession>
<dbReference type="Gene3D" id="3.40.50.2000">
    <property type="entry name" value="Glycogen Phosphorylase B"/>
    <property type="match status" value="2"/>
</dbReference>
<reference evidence="2 3" key="1">
    <citation type="journal article" date="2019" name="Int. J. Syst. Evol. Microbiol.">
        <title>The Global Catalogue of Microorganisms (GCM) 10K type strain sequencing project: providing services to taxonomists for standard genome sequencing and annotation.</title>
        <authorList>
            <consortium name="The Broad Institute Genomics Platform"/>
            <consortium name="The Broad Institute Genome Sequencing Center for Infectious Disease"/>
            <person name="Wu L."/>
            <person name="Ma J."/>
        </authorList>
    </citation>
    <scope>NUCLEOTIDE SEQUENCE [LARGE SCALE GENOMIC DNA]</scope>
    <source>
        <strain evidence="2 3">JCM 15575</strain>
    </source>
</reference>
<evidence type="ECO:0000313" key="2">
    <source>
        <dbReference type="EMBL" id="GAA1678765.1"/>
    </source>
</evidence>
<keyword evidence="3" id="KW-1185">Reference proteome</keyword>
<dbReference type="SUPFAM" id="SSF53756">
    <property type="entry name" value="UDP-Glycosyltransferase/glycogen phosphorylase"/>
    <property type="match status" value="1"/>
</dbReference>
<protein>
    <recommendedName>
        <fullName evidence="1">D-inositol 3-phosphate glycosyltransferase</fullName>
    </recommendedName>
</protein>
<name>A0ABN2GY10_9MICO</name>
<dbReference type="InterPro" id="IPR050194">
    <property type="entry name" value="Glycosyltransferase_grp1"/>
</dbReference>
<comment type="caution">
    <text evidence="2">The sequence shown here is derived from an EMBL/GenBank/DDBJ whole genome shotgun (WGS) entry which is preliminary data.</text>
</comment>
<dbReference type="PANTHER" id="PTHR45947:SF3">
    <property type="entry name" value="SULFOQUINOVOSYL TRANSFERASE SQD2"/>
    <property type="match status" value="1"/>
</dbReference>
<proteinExistence type="predicted"/>
<organism evidence="2 3">
    <name type="scientific">Microbacterium lacus</name>
    <dbReference type="NCBI Taxonomy" id="415217"/>
    <lineage>
        <taxon>Bacteria</taxon>
        <taxon>Bacillati</taxon>
        <taxon>Actinomycetota</taxon>
        <taxon>Actinomycetes</taxon>
        <taxon>Micrococcales</taxon>
        <taxon>Microbacteriaceae</taxon>
        <taxon>Microbacterium</taxon>
    </lineage>
</organism>
<dbReference type="Proteomes" id="UP001500596">
    <property type="component" value="Unassembled WGS sequence"/>
</dbReference>
<gene>
    <name evidence="2" type="ORF">GCM10009807_23320</name>
</gene>
<dbReference type="EMBL" id="BAAAPK010000001">
    <property type="protein sequence ID" value="GAA1678765.1"/>
    <property type="molecule type" value="Genomic_DNA"/>
</dbReference>
<sequence>MPDTTIAVVTALSPSPTTLAEYGLHLLTALGRKRGVRIVALVEDLPLAYPDIPGVEVRRSWRFGSAANPWRIARAARAVGADAVILNAHFTSFGSSKVSAALGLLTPVLLRMHALPVITLMHNIVETVDLASAGFRSGPVLERILRTIGTMLTWVVLRSSLVTTTMPRYVEILRSKYRATNVALTPHGSFGAPPPPPDAPSSSTTVMTFGKFGTYKKVETLIDAVRSLGRPDVRLVIAGADSPNTPGYLAAVERAYAGPDVLFRGYVAEEDVEGLFRSASVTVFPYTATTGSSGVLHQAGAFGCPPVLPRVGDLEDLVQGEGFTGSFFEPDDVDDLARAIGSLLDDPEERARIARENHAAAVGLSLDEVADWYLIHVGTLVHRDPLSLLGQQGVRELHEVS</sequence>
<evidence type="ECO:0000313" key="3">
    <source>
        <dbReference type="Proteomes" id="UP001500596"/>
    </source>
</evidence>
<dbReference type="PANTHER" id="PTHR45947">
    <property type="entry name" value="SULFOQUINOVOSYL TRANSFERASE SQD2"/>
    <property type="match status" value="1"/>
</dbReference>